<feature type="domain" description="GST C-terminal" evidence="4">
    <location>
        <begin position="158"/>
        <end position="292"/>
    </location>
</feature>
<feature type="binding site" evidence="2">
    <location>
        <position position="89"/>
    </location>
    <ligand>
        <name>glutathione</name>
        <dbReference type="ChEBI" id="CHEBI:57925"/>
    </ligand>
</feature>
<evidence type="ECO:0000256" key="2">
    <source>
        <dbReference type="PIRSR" id="PIRSR015753-2"/>
    </source>
</evidence>
<keyword evidence="5" id="KW-0560">Oxidoreductase</keyword>
<feature type="site" description="Lowers pKa of active site Cys" evidence="3">
    <location>
        <position position="239"/>
    </location>
</feature>
<feature type="binding site" evidence="2">
    <location>
        <begin position="139"/>
        <end position="140"/>
    </location>
    <ligand>
        <name>glutathione</name>
        <dbReference type="ChEBI" id="CHEBI:57925"/>
    </ligand>
</feature>
<dbReference type="Gene3D" id="1.20.1050.10">
    <property type="match status" value="1"/>
</dbReference>
<dbReference type="GO" id="GO:0016491">
    <property type="term" value="F:oxidoreductase activity"/>
    <property type="evidence" value="ECO:0007669"/>
    <property type="project" value="UniProtKB-KW"/>
</dbReference>
<dbReference type="OrthoDB" id="9769158at2"/>
<dbReference type="Proteomes" id="UP000201838">
    <property type="component" value="Unassembled WGS sequence"/>
</dbReference>
<dbReference type="Pfam" id="PF13410">
    <property type="entry name" value="GST_C_2"/>
    <property type="match status" value="1"/>
</dbReference>
<feature type="active site" description="Nucleophile" evidence="1">
    <location>
        <position position="56"/>
    </location>
</feature>
<name>A0A238IZ51_9RHOB</name>
<dbReference type="PROSITE" id="PS50405">
    <property type="entry name" value="GST_CTER"/>
    <property type="match status" value="1"/>
</dbReference>
<dbReference type="SFLD" id="SFLDS00019">
    <property type="entry name" value="Glutathione_Transferase_(cytos"/>
    <property type="match status" value="1"/>
</dbReference>
<accession>A0A238IZ51</accession>
<dbReference type="SFLD" id="SFLDG01206">
    <property type="entry name" value="Xi.1"/>
    <property type="match status" value="1"/>
</dbReference>
<dbReference type="EMBL" id="FXXQ01000003">
    <property type="protein sequence ID" value="SMX23262.1"/>
    <property type="molecule type" value="Genomic_DNA"/>
</dbReference>
<dbReference type="PANTHER" id="PTHR32419:SF6">
    <property type="entry name" value="GLUTATHIONE S-TRANSFERASE OMEGA-LIKE 1-RELATED"/>
    <property type="match status" value="1"/>
</dbReference>
<dbReference type="CDD" id="cd03190">
    <property type="entry name" value="GST_C_Omega_like"/>
    <property type="match status" value="1"/>
</dbReference>
<feature type="active site" description="Proton donor/acceptor" evidence="1">
    <location>
        <position position="181"/>
    </location>
</feature>
<dbReference type="InterPro" id="IPR036282">
    <property type="entry name" value="Glutathione-S-Trfase_C_sf"/>
</dbReference>
<feature type="site" description="Lowers pKa of active site Cys" evidence="3">
    <location>
        <position position="282"/>
    </location>
</feature>
<dbReference type="PANTHER" id="PTHR32419">
    <property type="entry name" value="GLUTATHIONYL-HYDROQUINONE REDUCTASE"/>
    <property type="match status" value="1"/>
</dbReference>
<keyword evidence="6" id="KW-1185">Reference proteome</keyword>
<dbReference type="InterPro" id="IPR040079">
    <property type="entry name" value="Glutathione_S-Trfase"/>
</dbReference>
<gene>
    <name evidence="5" type="primary">yqjG_2</name>
    <name evidence="5" type="ORF">BOA8489_01366</name>
</gene>
<organism evidence="5 6">
    <name type="scientific">Boseongicola aestuarii</name>
    <dbReference type="NCBI Taxonomy" id="1470561"/>
    <lineage>
        <taxon>Bacteria</taxon>
        <taxon>Pseudomonadati</taxon>
        <taxon>Pseudomonadota</taxon>
        <taxon>Alphaproteobacteria</taxon>
        <taxon>Rhodobacterales</taxon>
        <taxon>Paracoccaceae</taxon>
        <taxon>Boseongicola</taxon>
    </lineage>
</organism>
<dbReference type="AlphaFoldDB" id="A0A238IZ51"/>
<protein>
    <submittedName>
        <fullName evidence="5">Glutathionyl-hydroquinone reductase YqjG</fullName>
        <ecNumber evidence="5">1.8.-.-</ecNumber>
    </submittedName>
</protein>
<dbReference type="SFLD" id="SFLDG01148">
    <property type="entry name" value="Xi_(cytGST)"/>
    <property type="match status" value="1"/>
</dbReference>
<sequence length="305" mass="34764">MGVMINGTYHVNEPPADTSSGGEFKRAEAKIRDWITPDGPFTPDAGRYHLYVAWNCPWAHRALIAREFFKLHSTISVSYARPRRTDQGWVFDETGEFSDPELGVSAIHQVYAYQSPGYTGRCTMPVLWDRETGQIVSNESADIIRMFGLFGQGPDLYPEDSRPQIDAWNERIYPNLNNGVYRAGFARTQDAYDTAVTQVFATLDAIETQLQKTEFLVGDTLTEADIRLFPTLARFDVAYHYAFKCNIRRITDYPALWTYARKFYARPGIAETVRFDVYKNGYHSQSELRNPLGIIPAGPEIDWSL</sequence>
<dbReference type="GO" id="GO:0005737">
    <property type="term" value="C:cytoplasm"/>
    <property type="evidence" value="ECO:0007669"/>
    <property type="project" value="TreeGrafter"/>
</dbReference>
<dbReference type="InterPro" id="IPR004045">
    <property type="entry name" value="Glutathione_S-Trfase_N"/>
</dbReference>
<dbReference type="Gene3D" id="3.40.30.10">
    <property type="entry name" value="Glutaredoxin"/>
    <property type="match status" value="1"/>
</dbReference>
<evidence type="ECO:0000313" key="5">
    <source>
        <dbReference type="EMBL" id="SMX23262.1"/>
    </source>
</evidence>
<proteinExistence type="predicted"/>
<dbReference type="EC" id="1.8.-.-" evidence="5"/>
<dbReference type="PIRSF" id="PIRSF015753">
    <property type="entry name" value="GST"/>
    <property type="match status" value="1"/>
</dbReference>
<dbReference type="InterPro" id="IPR016639">
    <property type="entry name" value="GST_Omega/GSH"/>
</dbReference>
<dbReference type="Pfam" id="PF13409">
    <property type="entry name" value="GST_N_2"/>
    <property type="match status" value="1"/>
</dbReference>
<dbReference type="GO" id="GO:0004364">
    <property type="term" value="F:glutathione transferase activity"/>
    <property type="evidence" value="ECO:0007669"/>
    <property type="project" value="InterPro"/>
</dbReference>
<evidence type="ECO:0000256" key="1">
    <source>
        <dbReference type="PIRSR" id="PIRSR015753-1"/>
    </source>
</evidence>
<dbReference type="RefSeq" id="WP_093973238.1">
    <property type="nucleotide sequence ID" value="NZ_FXXQ01000003.1"/>
</dbReference>
<reference evidence="5 6" key="1">
    <citation type="submission" date="2017-05" db="EMBL/GenBank/DDBJ databases">
        <authorList>
            <person name="Song R."/>
            <person name="Chenine A.L."/>
            <person name="Ruprecht R.M."/>
        </authorList>
    </citation>
    <scope>NUCLEOTIDE SEQUENCE [LARGE SCALE GENOMIC DNA]</scope>
    <source>
        <strain evidence="5 6">CECT 8489</strain>
    </source>
</reference>
<evidence type="ECO:0000313" key="6">
    <source>
        <dbReference type="Proteomes" id="UP000201838"/>
    </source>
</evidence>
<dbReference type="SUPFAM" id="SSF52833">
    <property type="entry name" value="Thioredoxin-like"/>
    <property type="match status" value="1"/>
</dbReference>
<dbReference type="InterPro" id="IPR036249">
    <property type="entry name" value="Thioredoxin-like_sf"/>
</dbReference>
<evidence type="ECO:0000256" key="3">
    <source>
        <dbReference type="PIRSR" id="PIRSR015753-3"/>
    </source>
</evidence>
<evidence type="ECO:0000259" key="4">
    <source>
        <dbReference type="PROSITE" id="PS50405"/>
    </source>
</evidence>
<dbReference type="SUPFAM" id="SSF47616">
    <property type="entry name" value="GST C-terminal domain-like"/>
    <property type="match status" value="1"/>
</dbReference>
<dbReference type="InterPro" id="IPR010987">
    <property type="entry name" value="Glutathione-S-Trfase_C-like"/>
</dbReference>
<dbReference type="InterPro" id="IPR047047">
    <property type="entry name" value="GST_Omega-like_C"/>
</dbReference>